<dbReference type="GO" id="GO:0019134">
    <property type="term" value="F:glucosamine-1-phosphate N-acetyltransferase activity"/>
    <property type="evidence" value="ECO:0007669"/>
    <property type="project" value="UniProtKB-EC"/>
</dbReference>
<keyword evidence="4" id="KW-0548">Nucleotidyltransferase</keyword>
<proteinExistence type="predicted"/>
<dbReference type="GO" id="GO:0009252">
    <property type="term" value="P:peptidoglycan biosynthetic process"/>
    <property type="evidence" value="ECO:0007669"/>
    <property type="project" value="UniProtKB-KW"/>
</dbReference>
<dbReference type="InterPro" id="IPR025877">
    <property type="entry name" value="MobA-like_NTP_Trfase"/>
</dbReference>
<sequence>MQKSCTIILAAGKGTRLKSETPKVLHEILGLPLIYYPLNLAAKLGSETICVVGHGRDAVGAYLERFPVRQVVQDPPLGTGHAVLMARRALEETDAENVIILPGDMPLVEYSSLASLMEVYRASHSPIGVLTARMPDPTGYGRIVRDWENRMIAIVEHHEADERQRMIDEINTGVYVIDKSFLLRAVEGLSPDNAKQEFYLTDIVRMARFAASYQVPDYREAHGINSRAQLCEAAQVMQMRVNRALMDEGVTLLDPSTAWISPLARIGKDVEIWPNVHILGECRVDSQVRIMPNTWIRNSCIGTRSIIRNGSMIENATISPDSDLPAHSVIDGSHIG</sequence>
<keyword evidence="9" id="KW-0511">Multifunctional enzyme</keyword>
<comment type="catalytic activity">
    <reaction evidence="13">
        <text>N-acetyl-alpha-D-glucosamine 1-phosphate + UTP + H(+) = UDP-N-acetyl-alpha-D-glucosamine + diphosphate</text>
        <dbReference type="Rhea" id="RHEA:13509"/>
        <dbReference type="ChEBI" id="CHEBI:15378"/>
        <dbReference type="ChEBI" id="CHEBI:33019"/>
        <dbReference type="ChEBI" id="CHEBI:46398"/>
        <dbReference type="ChEBI" id="CHEBI:57705"/>
        <dbReference type="ChEBI" id="CHEBI:57776"/>
        <dbReference type="EC" id="2.7.7.23"/>
    </reaction>
</comment>
<comment type="cofactor">
    <cofactor evidence="1">
        <name>Mg(2+)</name>
        <dbReference type="ChEBI" id="CHEBI:18420"/>
    </cofactor>
</comment>
<evidence type="ECO:0000256" key="13">
    <source>
        <dbReference type="ARBA" id="ARBA00048493"/>
    </source>
</evidence>
<evidence type="ECO:0000256" key="4">
    <source>
        <dbReference type="ARBA" id="ARBA00022695"/>
    </source>
</evidence>
<dbReference type="GO" id="GO:0046872">
    <property type="term" value="F:metal ion binding"/>
    <property type="evidence" value="ECO:0007669"/>
    <property type="project" value="UniProtKB-KW"/>
</dbReference>
<evidence type="ECO:0000313" key="15">
    <source>
        <dbReference type="EMBL" id="VFU17345.1"/>
    </source>
</evidence>
<evidence type="ECO:0000256" key="9">
    <source>
        <dbReference type="ARBA" id="ARBA00023268"/>
    </source>
</evidence>
<protein>
    <submittedName>
        <fullName evidence="15">Bifunctional protein GlmU</fullName>
    </submittedName>
</protein>
<dbReference type="Pfam" id="PF12804">
    <property type="entry name" value="NTP_transf_3"/>
    <property type="match status" value="1"/>
</dbReference>
<dbReference type="AlphaFoldDB" id="A0A485M510"/>
<evidence type="ECO:0000256" key="2">
    <source>
        <dbReference type="ARBA" id="ARBA00022490"/>
    </source>
</evidence>
<keyword evidence="5" id="KW-0479">Metal-binding</keyword>
<evidence type="ECO:0000256" key="12">
    <source>
        <dbReference type="ARBA" id="ARBA00048247"/>
    </source>
</evidence>
<dbReference type="GO" id="GO:0003977">
    <property type="term" value="F:UDP-N-acetylglucosamine diphosphorylase activity"/>
    <property type="evidence" value="ECO:0007669"/>
    <property type="project" value="UniProtKB-EC"/>
</dbReference>
<keyword evidence="10" id="KW-0012">Acyltransferase</keyword>
<accession>A0A485M510</accession>
<name>A0A485M510_9ZZZZ</name>
<evidence type="ECO:0000259" key="14">
    <source>
        <dbReference type="Pfam" id="PF12804"/>
    </source>
</evidence>
<keyword evidence="11" id="KW-0961">Cell wall biogenesis/degradation</keyword>
<evidence type="ECO:0000256" key="3">
    <source>
        <dbReference type="ARBA" id="ARBA00022679"/>
    </source>
</evidence>
<evidence type="ECO:0000256" key="11">
    <source>
        <dbReference type="ARBA" id="ARBA00023316"/>
    </source>
</evidence>
<keyword evidence="8" id="KW-0573">Peptidoglycan synthesis</keyword>
<dbReference type="InterPro" id="IPR029044">
    <property type="entry name" value="Nucleotide-diphossugar_trans"/>
</dbReference>
<dbReference type="PANTHER" id="PTHR43584">
    <property type="entry name" value="NUCLEOTIDYL TRANSFERASE"/>
    <property type="match status" value="1"/>
</dbReference>
<dbReference type="InterPro" id="IPR011004">
    <property type="entry name" value="Trimer_LpxA-like_sf"/>
</dbReference>
<dbReference type="InterPro" id="IPR050065">
    <property type="entry name" value="GlmU-like"/>
</dbReference>
<feature type="domain" description="MobA-like NTP transferase" evidence="14">
    <location>
        <begin position="7"/>
        <end position="163"/>
    </location>
</feature>
<gene>
    <name evidence="15" type="primary">glmU</name>
    <name evidence="15" type="ORF">SCFA_660027</name>
</gene>
<evidence type="ECO:0000256" key="7">
    <source>
        <dbReference type="ARBA" id="ARBA00022960"/>
    </source>
</evidence>
<dbReference type="Gene3D" id="2.160.10.10">
    <property type="entry name" value="Hexapeptide repeat proteins"/>
    <property type="match status" value="1"/>
</dbReference>
<reference evidence="15" key="1">
    <citation type="submission" date="2019-03" db="EMBL/GenBank/DDBJ databases">
        <authorList>
            <person name="Hao L."/>
        </authorList>
    </citation>
    <scope>NUCLEOTIDE SEQUENCE</scope>
</reference>
<dbReference type="Gene3D" id="3.90.550.10">
    <property type="entry name" value="Spore Coat Polysaccharide Biosynthesis Protein SpsA, Chain A"/>
    <property type="match status" value="1"/>
</dbReference>
<dbReference type="SUPFAM" id="SSF53448">
    <property type="entry name" value="Nucleotide-diphospho-sugar transferases"/>
    <property type="match status" value="1"/>
</dbReference>
<keyword evidence="6" id="KW-0460">Magnesium</keyword>
<dbReference type="CDD" id="cd02540">
    <property type="entry name" value="GT2_GlmU_N_bac"/>
    <property type="match status" value="1"/>
</dbReference>
<comment type="catalytic activity">
    <reaction evidence="12">
        <text>alpha-D-glucosamine 1-phosphate + acetyl-CoA = N-acetyl-alpha-D-glucosamine 1-phosphate + CoA + H(+)</text>
        <dbReference type="Rhea" id="RHEA:13725"/>
        <dbReference type="ChEBI" id="CHEBI:15378"/>
        <dbReference type="ChEBI" id="CHEBI:57287"/>
        <dbReference type="ChEBI" id="CHEBI:57288"/>
        <dbReference type="ChEBI" id="CHEBI:57776"/>
        <dbReference type="ChEBI" id="CHEBI:58516"/>
        <dbReference type="EC" id="2.3.1.157"/>
    </reaction>
</comment>
<keyword evidence="2" id="KW-0963">Cytoplasm</keyword>
<evidence type="ECO:0000256" key="8">
    <source>
        <dbReference type="ARBA" id="ARBA00022984"/>
    </source>
</evidence>
<dbReference type="EMBL" id="CAADRM010000132">
    <property type="protein sequence ID" value="VFU17345.1"/>
    <property type="molecule type" value="Genomic_DNA"/>
</dbReference>
<evidence type="ECO:0000256" key="10">
    <source>
        <dbReference type="ARBA" id="ARBA00023315"/>
    </source>
</evidence>
<evidence type="ECO:0000256" key="1">
    <source>
        <dbReference type="ARBA" id="ARBA00001946"/>
    </source>
</evidence>
<dbReference type="GO" id="GO:0008360">
    <property type="term" value="P:regulation of cell shape"/>
    <property type="evidence" value="ECO:0007669"/>
    <property type="project" value="UniProtKB-KW"/>
</dbReference>
<evidence type="ECO:0000256" key="6">
    <source>
        <dbReference type="ARBA" id="ARBA00022842"/>
    </source>
</evidence>
<dbReference type="GO" id="GO:0071555">
    <property type="term" value="P:cell wall organization"/>
    <property type="evidence" value="ECO:0007669"/>
    <property type="project" value="UniProtKB-KW"/>
</dbReference>
<dbReference type="SUPFAM" id="SSF51161">
    <property type="entry name" value="Trimeric LpxA-like enzymes"/>
    <property type="match status" value="1"/>
</dbReference>
<evidence type="ECO:0000256" key="5">
    <source>
        <dbReference type="ARBA" id="ARBA00022723"/>
    </source>
</evidence>
<keyword evidence="3" id="KW-0808">Transferase</keyword>
<dbReference type="PANTHER" id="PTHR43584:SF3">
    <property type="entry name" value="BIFUNCTIONAL PROTEIN GLMU"/>
    <property type="match status" value="1"/>
</dbReference>
<organism evidence="15">
    <name type="scientific">anaerobic digester metagenome</name>
    <dbReference type="NCBI Taxonomy" id="1263854"/>
    <lineage>
        <taxon>unclassified sequences</taxon>
        <taxon>metagenomes</taxon>
        <taxon>ecological metagenomes</taxon>
    </lineage>
</organism>
<keyword evidence="7" id="KW-0133">Cell shape</keyword>